<dbReference type="InterPro" id="IPR007159">
    <property type="entry name" value="SpoVT-AbrB_dom"/>
</dbReference>
<dbReference type="OrthoDB" id="9811597at2"/>
<dbReference type="STRING" id="767817.Desgi_0839"/>
<organism evidence="3 4">
    <name type="scientific">Desulfoscipio gibsoniae DSM 7213</name>
    <dbReference type="NCBI Taxonomy" id="767817"/>
    <lineage>
        <taxon>Bacteria</taxon>
        <taxon>Bacillati</taxon>
        <taxon>Bacillota</taxon>
        <taxon>Clostridia</taxon>
        <taxon>Eubacteriales</taxon>
        <taxon>Desulfallaceae</taxon>
        <taxon>Desulfoscipio</taxon>
    </lineage>
</organism>
<evidence type="ECO:0000259" key="2">
    <source>
        <dbReference type="PROSITE" id="PS51740"/>
    </source>
</evidence>
<dbReference type="PROSITE" id="PS51740">
    <property type="entry name" value="SPOVT_ABRB"/>
    <property type="match status" value="1"/>
</dbReference>
<dbReference type="EMBL" id="CP003273">
    <property type="protein sequence ID" value="AGL00389.1"/>
    <property type="molecule type" value="Genomic_DNA"/>
</dbReference>
<accession>R4KCT0</accession>
<proteinExistence type="predicted"/>
<name>R4KCT0_9FIRM</name>
<dbReference type="Proteomes" id="UP000013520">
    <property type="component" value="Chromosome"/>
</dbReference>
<evidence type="ECO:0000313" key="4">
    <source>
        <dbReference type="Proteomes" id="UP000013520"/>
    </source>
</evidence>
<dbReference type="NCBIfam" id="TIGR01439">
    <property type="entry name" value="lp_hng_hel_AbrB"/>
    <property type="match status" value="1"/>
</dbReference>
<dbReference type="eggNOG" id="COG2002">
    <property type="taxonomic scope" value="Bacteria"/>
</dbReference>
<sequence>MNLAKVSANGQITVPVEIRRKLMLKEGDKILFIERENGEIVINNASATAILKAQKAFKDVAEAIGIKNQDEVQALVDEVRYGKDSKQ</sequence>
<dbReference type="SUPFAM" id="SSF89447">
    <property type="entry name" value="AbrB/MazE/MraZ-like"/>
    <property type="match status" value="1"/>
</dbReference>
<dbReference type="Pfam" id="PF04014">
    <property type="entry name" value="MazE_antitoxin"/>
    <property type="match status" value="1"/>
</dbReference>
<evidence type="ECO:0000313" key="3">
    <source>
        <dbReference type="EMBL" id="AGL00389.1"/>
    </source>
</evidence>
<keyword evidence="1" id="KW-0238">DNA-binding</keyword>
<gene>
    <name evidence="3" type="ORF">Desgi_0839</name>
</gene>
<dbReference type="SMART" id="SM00966">
    <property type="entry name" value="SpoVT_AbrB"/>
    <property type="match status" value="1"/>
</dbReference>
<dbReference type="InterPro" id="IPR037914">
    <property type="entry name" value="SpoVT-AbrB_sf"/>
</dbReference>
<reference evidence="3 4" key="1">
    <citation type="submission" date="2012-01" db="EMBL/GenBank/DDBJ databases">
        <title>Complete sequence of Desulfotomaculum gibsoniae DSM 7213.</title>
        <authorList>
            <consortium name="US DOE Joint Genome Institute"/>
            <person name="Lucas S."/>
            <person name="Han J."/>
            <person name="Lapidus A."/>
            <person name="Cheng J.-F."/>
            <person name="Goodwin L."/>
            <person name="Pitluck S."/>
            <person name="Peters L."/>
            <person name="Ovchinnikova G."/>
            <person name="Teshima H."/>
            <person name="Detter J.C."/>
            <person name="Han C."/>
            <person name="Tapia R."/>
            <person name="Land M."/>
            <person name="Hauser L."/>
            <person name="Kyrpides N."/>
            <person name="Ivanova N."/>
            <person name="Pagani I."/>
            <person name="Parshina S."/>
            <person name="Plugge C."/>
            <person name="Muyzer G."/>
            <person name="Kuever J."/>
            <person name="Ivanova A."/>
            <person name="Nazina T."/>
            <person name="Klenk H.-P."/>
            <person name="Brambilla E."/>
            <person name="Spring S."/>
            <person name="Stams A.F."/>
            <person name="Woyke T."/>
        </authorList>
    </citation>
    <scope>NUCLEOTIDE SEQUENCE [LARGE SCALE GENOMIC DNA]</scope>
    <source>
        <strain evidence="3 4">DSM 7213</strain>
    </source>
</reference>
<dbReference type="RefSeq" id="WP_006521043.1">
    <property type="nucleotide sequence ID" value="NC_021184.1"/>
</dbReference>
<keyword evidence="4" id="KW-1185">Reference proteome</keyword>
<dbReference type="AlphaFoldDB" id="R4KCT0"/>
<dbReference type="Gene3D" id="2.10.260.10">
    <property type="match status" value="1"/>
</dbReference>
<dbReference type="GO" id="GO:0003677">
    <property type="term" value="F:DNA binding"/>
    <property type="evidence" value="ECO:0007669"/>
    <property type="project" value="UniProtKB-UniRule"/>
</dbReference>
<dbReference type="HOGENOM" id="CLU_158484_1_0_9"/>
<feature type="domain" description="SpoVT-AbrB" evidence="2">
    <location>
        <begin position="1"/>
        <end position="47"/>
    </location>
</feature>
<protein>
    <submittedName>
        <fullName evidence="3">Looped-hinge helix DNA binding domain, AbrB family</fullName>
    </submittedName>
</protein>
<evidence type="ECO:0000256" key="1">
    <source>
        <dbReference type="PROSITE-ProRule" id="PRU01076"/>
    </source>
</evidence>
<dbReference type="KEGG" id="dgi:Desgi_0839"/>